<evidence type="ECO:0000256" key="1">
    <source>
        <dbReference type="SAM" id="MobiDB-lite"/>
    </source>
</evidence>
<dbReference type="Proteomes" id="UP000203768">
    <property type="component" value="Segment"/>
</dbReference>
<feature type="region of interest" description="Disordered" evidence="1">
    <location>
        <begin position="57"/>
        <end position="76"/>
    </location>
</feature>
<dbReference type="KEGG" id="vg:16489510"/>
<accession>S5N3B4</accession>
<dbReference type="EMBL" id="KF158713">
    <property type="protein sequence ID" value="AGR56860.1"/>
    <property type="molecule type" value="Genomic_DNA"/>
</dbReference>
<evidence type="ECO:0000313" key="3">
    <source>
        <dbReference type="Proteomes" id="UP000203768"/>
    </source>
</evidence>
<protein>
    <submittedName>
        <fullName evidence="2">Uncharacterized protein</fullName>
    </submittedName>
</protein>
<sequence>MPLFEILSACSNNNIRKEPLSSNTWNRRQCKNCLKYNCEEQSRGCFNASYSGINYSNVKSSSSASSSSWKQFNRKL</sequence>
<proteinExistence type="predicted"/>
<name>S5N3B4_9ABAC</name>
<keyword evidence="3" id="KW-1185">Reference proteome</keyword>
<organism evidence="2 3">
    <name type="scientific">Hemileuca sp. nucleopolyhedrovirus</name>
    <dbReference type="NCBI Taxonomy" id="1367203"/>
    <lineage>
        <taxon>Viruses</taxon>
        <taxon>Viruses incertae sedis</taxon>
        <taxon>Naldaviricetes</taxon>
        <taxon>Lefavirales</taxon>
        <taxon>Baculoviridae</taxon>
        <taxon>Alphabaculovirus</taxon>
        <taxon>Alphabaculovirus heleucae</taxon>
        <taxon>Hemileuca species nucleopolyhedrovirus</taxon>
    </lineage>
</organism>
<dbReference type="RefSeq" id="YP_008378324.1">
    <property type="nucleotide sequence ID" value="NC_021923.1"/>
</dbReference>
<dbReference type="GeneID" id="16489510"/>
<reference evidence="2 3" key="1">
    <citation type="journal article" date="2013" name="Virus Genes">
        <title>The genome of a baculovirus isolated from Hemileuca sp. encodes a serpin ortholog.</title>
        <authorList>
            <person name="Rohrmann G.F."/>
            <person name="Erlandson M.A."/>
            <person name="Theilmann D.A."/>
        </authorList>
    </citation>
    <scope>NUCLEOTIDE SEQUENCE [LARGE SCALE GENOMIC DNA]</scope>
</reference>
<evidence type="ECO:0000313" key="2">
    <source>
        <dbReference type="EMBL" id="AGR56860.1"/>
    </source>
</evidence>
<gene>
    <name evidence="2" type="ORF">Hesp108</name>
</gene>